<dbReference type="SUPFAM" id="SSF46785">
    <property type="entry name" value="Winged helix' DNA-binding domain"/>
    <property type="match status" value="1"/>
</dbReference>
<proteinExistence type="predicted"/>
<dbReference type="InterPro" id="IPR014710">
    <property type="entry name" value="RmlC-like_jellyroll"/>
</dbReference>
<dbReference type="InterPro" id="IPR036390">
    <property type="entry name" value="WH_DNA-bd_sf"/>
</dbReference>
<dbReference type="Gene3D" id="2.60.120.10">
    <property type="entry name" value="Jelly Rolls"/>
    <property type="match status" value="1"/>
</dbReference>
<keyword evidence="7" id="KW-1185">Reference proteome</keyword>
<keyword evidence="1" id="KW-0805">Transcription regulation</keyword>
<dbReference type="GO" id="GO:0003677">
    <property type="term" value="F:DNA binding"/>
    <property type="evidence" value="ECO:0007669"/>
    <property type="project" value="UniProtKB-KW"/>
</dbReference>
<reference evidence="6 7" key="2">
    <citation type="journal article" date="2016" name="Genome Announc.">
        <title>Permanent Draft Genome Sequences for Two Variants of Frankia sp. Strain CpI1, the First Frankia Strain Isolated from Root Nodules of Comptonia peregrina.</title>
        <authorList>
            <person name="Oshone R."/>
            <person name="Hurst S.G.IV."/>
            <person name="Abebe-Akele F."/>
            <person name="Simpson S."/>
            <person name="Morris K."/>
            <person name="Thomas W.K."/>
            <person name="Tisa L.S."/>
        </authorList>
    </citation>
    <scope>NUCLEOTIDE SEQUENCE [LARGE SCALE GENOMIC DNA]</scope>
    <source>
        <strain evidence="7">CpI1-S</strain>
    </source>
</reference>
<dbReference type="CDD" id="cd00038">
    <property type="entry name" value="CAP_ED"/>
    <property type="match status" value="1"/>
</dbReference>
<dbReference type="Proteomes" id="UP000032545">
    <property type="component" value="Unassembled WGS sequence"/>
</dbReference>
<keyword evidence="2" id="KW-0238">DNA-binding</keyword>
<keyword evidence="3" id="KW-0804">Transcription</keyword>
<dbReference type="PATRIC" id="fig|1502723.3.peg.6197"/>
<evidence type="ECO:0000256" key="1">
    <source>
        <dbReference type="ARBA" id="ARBA00023015"/>
    </source>
</evidence>
<evidence type="ECO:0000256" key="4">
    <source>
        <dbReference type="SAM" id="MobiDB-lite"/>
    </source>
</evidence>
<name>A0A0D8B830_9ACTN</name>
<protein>
    <submittedName>
        <fullName evidence="6">cAMP-binding protein</fullName>
    </submittedName>
</protein>
<dbReference type="InterPro" id="IPR018490">
    <property type="entry name" value="cNMP-bd_dom_sf"/>
</dbReference>
<comment type="caution">
    <text evidence="6">The sequence shown here is derived from an EMBL/GenBank/DDBJ whole genome shotgun (WGS) entry which is preliminary data.</text>
</comment>
<organism evidence="6 7">
    <name type="scientific">Frankia torreyi</name>
    <dbReference type="NCBI Taxonomy" id="1856"/>
    <lineage>
        <taxon>Bacteria</taxon>
        <taxon>Bacillati</taxon>
        <taxon>Actinomycetota</taxon>
        <taxon>Actinomycetes</taxon>
        <taxon>Frankiales</taxon>
        <taxon>Frankiaceae</taxon>
        <taxon>Frankia</taxon>
    </lineage>
</organism>
<dbReference type="AlphaFoldDB" id="A0A0D8B830"/>
<evidence type="ECO:0000259" key="5">
    <source>
        <dbReference type="PROSITE" id="PS51063"/>
    </source>
</evidence>
<accession>A0A0D8B830</accession>
<dbReference type="InterPro" id="IPR012318">
    <property type="entry name" value="HTH_CRP"/>
</dbReference>
<sequence length="287" mass="29843">MTGDTAQVRHLHAGCRASGVSRSRPELQRWAGRFLGDLDPQARAAVLSLGRGDAIAAGGPVVNVAGQVVVLLSGWVKVTASAETGRSFMLAIHHAGEVVDVDALAAQGGAQVTAGALTLTRRISAAGFAEVLAAHPSAREAYCRAQCALLREATRQWITGLAPVAVRVARTLLKLCRGFGGRRDTAGRVVIPLSQPEIAQLADASLPAVHRALTGLQDTGVLTLRRRAIGVVNLPALVAAAGTGAPLAAHEAELPDACPGCPRPPVSSQWGDKPRRPTRINRPEEAP</sequence>
<dbReference type="Pfam" id="PF13545">
    <property type="entry name" value="HTH_Crp_2"/>
    <property type="match status" value="1"/>
</dbReference>
<feature type="region of interest" description="Disordered" evidence="4">
    <location>
        <begin position="256"/>
        <end position="287"/>
    </location>
</feature>
<dbReference type="PROSITE" id="PS51063">
    <property type="entry name" value="HTH_CRP_2"/>
    <property type="match status" value="1"/>
</dbReference>
<reference evidence="7" key="1">
    <citation type="submission" date="2015-02" db="EMBL/GenBank/DDBJ databases">
        <title>Draft Genome of Frankia sp. CpI1-S.</title>
        <authorList>
            <person name="Oshone R.T."/>
            <person name="Ngom M."/>
            <person name="Ghodhbane-Gtari F."/>
            <person name="Gtari M."/>
            <person name="Morris K."/>
            <person name="Thomas K."/>
            <person name="Sen A."/>
            <person name="Tisa L.S."/>
        </authorList>
    </citation>
    <scope>NUCLEOTIDE SEQUENCE [LARGE SCALE GENOMIC DNA]</scope>
    <source>
        <strain evidence="7">CpI1-S</strain>
    </source>
</reference>
<feature type="domain" description="HTH crp-type" evidence="5">
    <location>
        <begin position="162"/>
        <end position="235"/>
    </location>
</feature>
<evidence type="ECO:0000256" key="3">
    <source>
        <dbReference type="ARBA" id="ARBA00023163"/>
    </source>
</evidence>
<dbReference type="SUPFAM" id="SSF51206">
    <property type="entry name" value="cAMP-binding domain-like"/>
    <property type="match status" value="1"/>
</dbReference>
<dbReference type="EMBL" id="JYFN01000071">
    <property type="protein sequence ID" value="KJE20099.1"/>
    <property type="molecule type" value="Genomic_DNA"/>
</dbReference>
<gene>
    <name evidence="6" type="ORF">FF36_05590</name>
</gene>
<dbReference type="InterPro" id="IPR000595">
    <property type="entry name" value="cNMP-bd_dom"/>
</dbReference>
<evidence type="ECO:0000256" key="2">
    <source>
        <dbReference type="ARBA" id="ARBA00023125"/>
    </source>
</evidence>
<dbReference type="Gene3D" id="1.10.10.10">
    <property type="entry name" value="Winged helix-like DNA-binding domain superfamily/Winged helix DNA-binding domain"/>
    <property type="match status" value="1"/>
</dbReference>
<dbReference type="InterPro" id="IPR036388">
    <property type="entry name" value="WH-like_DNA-bd_sf"/>
</dbReference>
<dbReference type="GO" id="GO:0006355">
    <property type="term" value="P:regulation of DNA-templated transcription"/>
    <property type="evidence" value="ECO:0007669"/>
    <property type="project" value="InterPro"/>
</dbReference>
<evidence type="ECO:0000313" key="6">
    <source>
        <dbReference type="EMBL" id="KJE20099.1"/>
    </source>
</evidence>
<evidence type="ECO:0000313" key="7">
    <source>
        <dbReference type="Proteomes" id="UP000032545"/>
    </source>
</evidence>